<organism evidence="2 3">
    <name type="scientific">Calycina marina</name>
    <dbReference type="NCBI Taxonomy" id="1763456"/>
    <lineage>
        <taxon>Eukaryota</taxon>
        <taxon>Fungi</taxon>
        <taxon>Dikarya</taxon>
        <taxon>Ascomycota</taxon>
        <taxon>Pezizomycotina</taxon>
        <taxon>Leotiomycetes</taxon>
        <taxon>Helotiales</taxon>
        <taxon>Pezizellaceae</taxon>
        <taxon>Calycina</taxon>
    </lineage>
</organism>
<feature type="compositionally biased region" description="Basic and acidic residues" evidence="1">
    <location>
        <begin position="108"/>
        <end position="118"/>
    </location>
</feature>
<dbReference type="OrthoDB" id="10662773at2759"/>
<sequence>MASSSRPPPQGRDRRDSLASVDRLVQQHRTLVTTLAGNMTHQQLMNLVIEGACDDEANGILFNRLIKASNEARGISQYPSPSPAAQPSSATPTNPDAHTNGGSHNHRRSESSRHRSERSSSLNGTTVASNASRRHSNDFADDMAISDDEDIPAEVPRKMTATQLDRFRAREKRGDQWITSSKAYLIPEGRTPPKKGPVPVGVAKKRKNVVTAGFDYRMRFHYRMTKHDREGNLVSKEGHTPAIRREQVDFHPTLANLSEECFFREVLRRQLDHEARGVAY</sequence>
<feature type="compositionally biased region" description="Low complexity" evidence="1">
    <location>
        <begin position="76"/>
        <end position="93"/>
    </location>
</feature>
<gene>
    <name evidence="2" type="ORF">BJ878DRAFT_522934</name>
</gene>
<proteinExistence type="predicted"/>
<feature type="region of interest" description="Disordered" evidence="1">
    <location>
        <begin position="1"/>
        <end position="20"/>
    </location>
</feature>
<evidence type="ECO:0000313" key="3">
    <source>
        <dbReference type="Proteomes" id="UP000887226"/>
    </source>
</evidence>
<evidence type="ECO:0000256" key="1">
    <source>
        <dbReference type="SAM" id="MobiDB-lite"/>
    </source>
</evidence>
<accession>A0A9P7YVY9</accession>
<reference evidence="2" key="1">
    <citation type="journal article" date="2021" name="IMA Fungus">
        <title>Genomic characterization of three marine fungi, including Emericellopsis atlantica sp. nov. with signatures of a generalist lifestyle and marine biomass degradation.</title>
        <authorList>
            <person name="Hagestad O.C."/>
            <person name="Hou L."/>
            <person name="Andersen J.H."/>
            <person name="Hansen E.H."/>
            <person name="Altermark B."/>
            <person name="Li C."/>
            <person name="Kuhnert E."/>
            <person name="Cox R.J."/>
            <person name="Crous P.W."/>
            <person name="Spatafora J.W."/>
            <person name="Lail K."/>
            <person name="Amirebrahimi M."/>
            <person name="Lipzen A."/>
            <person name="Pangilinan J."/>
            <person name="Andreopoulos W."/>
            <person name="Hayes R.D."/>
            <person name="Ng V."/>
            <person name="Grigoriev I.V."/>
            <person name="Jackson S.A."/>
            <person name="Sutton T.D.S."/>
            <person name="Dobson A.D.W."/>
            <person name="Rama T."/>
        </authorList>
    </citation>
    <scope>NUCLEOTIDE SEQUENCE</scope>
    <source>
        <strain evidence="2">TRa3180A</strain>
    </source>
</reference>
<dbReference type="EMBL" id="MU254292">
    <property type="protein sequence ID" value="KAG9240998.1"/>
    <property type="molecule type" value="Genomic_DNA"/>
</dbReference>
<protein>
    <submittedName>
        <fullName evidence="2">Uncharacterized protein</fullName>
    </submittedName>
</protein>
<evidence type="ECO:0000313" key="2">
    <source>
        <dbReference type="EMBL" id="KAG9240998.1"/>
    </source>
</evidence>
<comment type="caution">
    <text evidence="2">The sequence shown here is derived from an EMBL/GenBank/DDBJ whole genome shotgun (WGS) entry which is preliminary data.</text>
</comment>
<feature type="compositionally biased region" description="Acidic residues" evidence="1">
    <location>
        <begin position="139"/>
        <end position="152"/>
    </location>
</feature>
<feature type="region of interest" description="Disordered" evidence="1">
    <location>
        <begin position="74"/>
        <end position="159"/>
    </location>
</feature>
<keyword evidence="3" id="KW-1185">Reference proteome</keyword>
<dbReference type="Proteomes" id="UP000887226">
    <property type="component" value="Unassembled WGS sequence"/>
</dbReference>
<name>A0A9P7YVY9_9HELO</name>
<feature type="compositionally biased region" description="Pro residues" evidence="1">
    <location>
        <begin position="1"/>
        <end position="10"/>
    </location>
</feature>
<dbReference type="AlphaFoldDB" id="A0A9P7YVY9"/>
<feature type="compositionally biased region" description="Polar residues" evidence="1">
    <location>
        <begin position="122"/>
        <end position="131"/>
    </location>
</feature>